<evidence type="ECO:0000256" key="8">
    <source>
        <dbReference type="ARBA" id="ARBA00022833"/>
    </source>
</evidence>
<feature type="binding site" evidence="12">
    <location>
        <position position="144"/>
    </location>
    <ligand>
        <name>Zn(2+)</name>
        <dbReference type="ChEBI" id="CHEBI:29105"/>
        <note>catalytic</note>
    </ligand>
</feature>
<evidence type="ECO:0000256" key="9">
    <source>
        <dbReference type="ARBA" id="ARBA00022989"/>
    </source>
</evidence>
<dbReference type="InterPro" id="IPR001915">
    <property type="entry name" value="Peptidase_M48"/>
</dbReference>
<dbReference type="PANTHER" id="PTHR43221:SF1">
    <property type="entry name" value="PROTEASE HTPX"/>
    <property type="match status" value="1"/>
</dbReference>
<keyword evidence="4 12" id="KW-0645">Protease</keyword>
<gene>
    <name evidence="12" type="primary">htpX</name>
    <name evidence="14" type="ORF">H9876_04315</name>
</gene>
<evidence type="ECO:0000313" key="14">
    <source>
        <dbReference type="EMBL" id="HIW70578.1"/>
    </source>
</evidence>
<evidence type="ECO:0000256" key="1">
    <source>
        <dbReference type="ARBA" id="ARBA00004651"/>
    </source>
</evidence>
<feature type="active site" evidence="12">
    <location>
        <position position="141"/>
    </location>
</feature>
<keyword evidence="11 12" id="KW-0472">Membrane</keyword>
<evidence type="ECO:0000256" key="7">
    <source>
        <dbReference type="ARBA" id="ARBA00022801"/>
    </source>
</evidence>
<accession>A0A9D1QPE4</accession>
<feature type="binding site" evidence="12">
    <location>
        <position position="140"/>
    </location>
    <ligand>
        <name>Zn(2+)</name>
        <dbReference type="ChEBI" id="CHEBI:29105"/>
        <note>catalytic</note>
    </ligand>
</feature>
<evidence type="ECO:0000256" key="2">
    <source>
        <dbReference type="ARBA" id="ARBA00009779"/>
    </source>
</evidence>
<evidence type="ECO:0000256" key="11">
    <source>
        <dbReference type="ARBA" id="ARBA00023136"/>
    </source>
</evidence>
<keyword evidence="5 12" id="KW-0812">Transmembrane</keyword>
<feature type="transmembrane region" description="Helical" evidence="12">
    <location>
        <begin position="159"/>
        <end position="178"/>
    </location>
</feature>
<comment type="cofactor">
    <cofactor evidence="12">
        <name>Zn(2+)</name>
        <dbReference type="ChEBI" id="CHEBI:29105"/>
    </cofactor>
    <text evidence="12">Binds 1 zinc ion per subunit.</text>
</comment>
<dbReference type="CDD" id="cd07340">
    <property type="entry name" value="M48B_Htpx_like"/>
    <property type="match status" value="1"/>
</dbReference>
<dbReference type="HAMAP" id="MF_00188">
    <property type="entry name" value="Pept_M48_protease_HtpX"/>
    <property type="match status" value="1"/>
</dbReference>
<evidence type="ECO:0000256" key="3">
    <source>
        <dbReference type="ARBA" id="ARBA00022475"/>
    </source>
</evidence>
<dbReference type="EMBL" id="DXGK01000086">
    <property type="protein sequence ID" value="HIW70578.1"/>
    <property type="molecule type" value="Genomic_DNA"/>
</dbReference>
<dbReference type="InterPro" id="IPR022919">
    <property type="entry name" value="Pept_M48_protease_HtpX"/>
</dbReference>
<keyword evidence="7 12" id="KW-0378">Hydrolase</keyword>
<dbReference type="GO" id="GO:0004222">
    <property type="term" value="F:metalloendopeptidase activity"/>
    <property type="evidence" value="ECO:0007669"/>
    <property type="project" value="UniProtKB-UniRule"/>
</dbReference>
<evidence type="ECO:0000256" key="5">
    <source>
        <dbReference type="ARBA" id="ARBA00022692"/>
    </source>
</evidence>
<evidence type="ECO:0000256" key="12">
    <source>
        <dbReference type="HAMAP-Rule" id="MF_00188"/>
    </source>
</evidence>
<evidence type="ECO:0000256" key="4">
    <source>
        <dbReference type="ARBA" id="ARBA00022670"/>
    </source>
</evidence>
<organism evidence="14 15">
    <name type="scientific">Candidatus Limosilactobacillus merdipullorum</name>
    <dbReference type="NCBI Taxonomy" id="2838653"/>
    <lineage>
        <taxon>Bacteria</taxon>
        <taxon>Bacillati</taxon>
        <taxon>Bacillota</taxon>
        <taxon>Bacilli</taxon>
        <taxon>Lactobacillales</taxon>
        <taxon>Lactobacillaceae</taxon>
        <taxon>Limosilactobacillus</taxon>
    </lineage>
</organism>
<feature type="transmembrane region" description="Helical" evidence="12">
    <location>
        <begin position="38"/>
        <end position="58"/>
    </location>
</feature>
<dbReference type="InterPro" id="IPR050083">
    <property type="entry name" value="HtpX_protease"/>
</dbReference>
<evidence type="ECO:0000313" key="15">
    <source>
        <dbReference type="Proteomes" id="UP000886878"/>
    </source>
</evidence>
<keyword evidence="6 12" id="KW-0479">Metal-binding</keyword>
<proteinExistence type="inferred from homology"/>
<evidence type="ECO:0000259" key="13">
    <source>
        <dbReference type="Pfam" id="PF01435"/>
    </source>
</evidence>
<keyword evidence="9 12" id="KW-1133">Transmembrane helix</keyword>
<name>A0A9D1QPE4_9LACO</name>
<comment type="caution">
    <text evidence="14">The sequence shown here is derived from an EMBL/GenBank/DDBJ whole genome shotgun (WGS) entry which is preliminary data.</text>
</comment>
<feature type="transmembrane region" description="Helical" evidence="12">
    <location>
        <begin position="12"/>
        <end position="32"/>
    </location>
</feature>
<dbReference type="PANTHER" id="PTHR43221">
    <property type="entry name" value="PROTEASE HTPX"/>
    <property type="match status" value="1"/>
</dbReference>
<evidence type="ECO:0000256" key="10">
    <source>
        <dbReference type="ARBA" id="ARBA00023049"/>
    </source>
</evidence>
<keyword evidence="3 12" id="KW-1003">Cell membrane</keyword>
<dbReference type="AlphaFoldDB" id="A0A9D1QPE4"/>
<dbReference type="Pfam" id="PF01435">
    <property type="entry name" value="Peptidase_M48"/>
    <property type="match status" value="1"/>
</dbReference>
<keyword evidence="10 12" id="KW-0482">Metalloprotease</keyword>
<feature type="transmembrane region" description="Helical" evidence="12">
    <location>
        <begin position="190"/>
        <end position="216"/>
    </location>
</feature>
<evidence type="ECO:0000256" key="6">
    <source>
        <dbReference type="ARBA" id="ARBA00022723"/>
    </source>
</evidence>
<keyword evidence="8 12" id="KW-0862">Zinc</keyword>
<dbReference type="Proteomes" id="UP000886878">
    <property type="component" value="Unassembled WGS sequence"/>
</dbReference>
<dbReference type="GO" id="GO:0006508">
    <property type="term" value="P:proteolysis"/>
    <property type="evidence" value="ECO:0007669"/>
    <property type="project" value="UniProtKB-KW"/>
</dbReference>
<reference evidence="14" key="1">
    <citation type="journal article" date="2021" name="PeerJ">
        <title>Extensive microbial diversity within the chicken gut microbiome revealed by metagenomics and culture.</title>
        <authorList>
            <person name="Gilroy R."/>
            <person name="Ravi A."/>
            <person name="Getino M."/>
            <person name="Pursley I."/>
            <person name="Horton D.L."/>
            <person name="Alikhan N.F."/>
            <person name="Baker D."/>
            <person name="Gharbi K."/>
            <person name="Hall N."/>
            <person name="Watson M."/>
            <person name="Adriaenssens E.M."/>
            <person name="Foster-Nyarko E."/>
            <person name="Jarju S."/>
            <person name="Secka A."/>
            <person name="Antonio M."/>
            <person name="Oren A."/>
            <person name="Chaudhuri R.R."/>
            <person name="La Ragione R."/>
            <person name="Hildebrand F."/>
            <person name="Pallen M.J."/>
        </authorList>
    </citation>
    <scope>NUCLEOTIDE SEQUENCE</scope>
    <source>
        <strain evidence="14">ChiHejej3B27-2180</strain>
    </source>
</reference>
<sequence>MLYEQIAHNKRNTRIVMVMFCLVILAIAWLLAATLSVSVAEIFIVIGLIYLAYTYFYATRHLMSVTHAVRVTKQDSPEIYELVEELCLAGGIPMPKIYITPDPSPNAFATGRDPQHASLALTQGLLKMMNKQEVQGVIGHELSHIRNYDIRVTTLSSGLVNLVIKTGLGIVTFAWAMLCSDNDGLLGLLAKFFALFLLVIGGIITIIGIPIAKLLYFAVSRQREYLADAGSVELTREPSGLISALSKLQRLEQPAQSTDMMFNALCFNAPAPVNFITNLFADHPALDKRIARLQKSASI</sequence>
<dbReference type="EC" id="3.4.24.-" evidence="12"/>
<dbReference type="GO" id="GO:0005886">
    <property type="term" value="C:plasma membrane"/>
    <property type="evidence" value="ECO:0007669"/>
    <property type="project" value="UniProtKB-SubCell"/>
</dbReference>
<comment type="subcellular location">
    <subcellularLocation>
        <location evidence="1 12">Cell membrane</location>
        <topology evidence="1 12">Multi-pass membrane protein</topology>
    </subcellularLocation>
</comment>
<feature type="domain" description="Peptidase M48" evidence="13">
    <location>
        <begin position="75"/>
        <end position="295"/>
    </location>
</feature>
<reference evidence="14" key="2">
    <citation type="submission" date="2021-04" db="EMBL/GenBank/DDBJ databases">
        <authorList>
            <person name="Gilroy R."/>
        </authorList>
    </citation>
    <scope>NUCLEOTIDE SEQUENCE</scope>
    <source>
        <strain evidence="14">ChiHejej3B27-2180</strain>
    </source>
</reference>
<protein>
    <recommendedName>
        <fullName evidence="12">Protease HtpX homolog</fullName>
        <ecNumber evidence="12">3.4.24.-</ecNumber>
    </recommendedName>
</protein>
<comment type="similarity">
    <text evidence="2 12">Belongs to the peptidase M48B family.</text>
</comment>
<feature type="binding site" evidence="12">
    <location>
        <position position="224"/>
    </location>
    <ligand>
        <name>Zn(2+)</name>
        <dbReference type="ChEBI" id="CHEBI:29105"/>
        <note>catalytic</note>
    </ligand>
</feature>
<dbReference type="Gene3D" id="3.30.2010.10">
    <property type="entry name" value="Metalloproteases ('zincins'), catalytic domain"/>
    <property type="match status" value="1"/>
</dbReference>
<dbReference type="GO" id="GO:0008270">
    <property type="term" value="F:zinc ion binding"/>
    <property type="evidence" value="ECO:0007669"/>
    <property type="project" value="UniProtKB-UniRule"/>
</dbReference>